<dbReference type="SUPFAM" id="SSF56235">
    <property type="entry name" value="N-terminal nucleophile aminohydrolases (Ntn hydrolases)"/>
    <property type="match status" value="1"/>
</dbReference>
<gene>
    <name evidence="6" type="ORF">METZ01_LOCUS196500</name>
</gene>
<feature type="non-terminal residue" evidence="6">
    <location>
        <position position="305"/>
    </location>
</feature>
<dbReference type="PROSITE" id="PS51278">
    <property type="entry name" value="GATASE_TYPE_2"/>
    <property type="match status" value="1"/>
</dbReference>
<dbReference type="EC" id="2.6.1.16" evidence="2"/>
<keyword evidence="3" id="KW-0808">Transferase</keyword>
<dbReference type="EMBL" id="UINC01041831">
    <property type="protein sequence ID" value="SVB43646.1"/>
    <property type="molecule type" value="Genomic_DNA"/>
</dbReference>
<proteinExistence type="predicted"/>
<dbReference type="InterPro" id="IPR029055">
    <property type="entry name" value="Ntn_hydrolases_N"/>
</dbReference>
<feature type="domain" description="Glutamine amidotransferase type-2" evidence="5">
    <location>
        <begin position="2"/>
        <end position="220"/>
    </location>
</feature>
<evidence type="ECO:0000313" key="6">
    <source>
        <dbReference type="EMBL" id="SVB43646.1"/>
    </source>
</evidence>
<dbReference type="AlphaFoldDB" id="A0A382DYR1"/>
<evidence type="ECO:0000256" key="2">
    <source>
        <dbReference type="ARBA" id="ARBA00012916"/>
    </source>
</evidence>
<evidence type="ECO:0000256" key="4">
    <source>
        <dbReference type="ARBA" id="ARBA00022962"/>
    </source>
</evidence>
<evidence type="ECO:0000256" key="3">
    <source>
        <dbReference type="ARBA" id="ARBA00022679"/>
    </source>
</evidence>
<accession>A0A382DYR1</accession>
<sequence>MCGIFGYLGKKQEIILKSIKALKILRSRGYDSAGIGFIYNNQIVTKKSIDLNLDTLLQLKSFQSYSVISHTRWATNGKISIANTHPFVSSNGKFALVHNGIISNSELLKKQLLLHKKFESETDSEVIVNLIEYNYEKYKDTKTFKQILRLTFLQLEGFWSILLIKLDEPLNLYITRKEIPLVIGFSKSAFFVSSDYNTFSEYVEKYFELKNNDILCLSYDPINDNVNYEDTKDYKLTYINQDEILSETPYPYKFWLEKEIKEQDKDILNMFKKNSMTLNKNNIIFPKIDLELQKNLHNFLYKKII</sequence>
<name>A0A382DYR1_9ZZZZ</name>
<dbReference type="Gene3D" id="3.60.20.10">
    <property type="entry name" value="Glutamine Phosphoribosylpyrophosphate, subunit 1, domain 1"/>
    <property type="match status" value="1"/>
</dbReference>
<dbReference type="InterPro" id="IPR017932">
    <property type="entry name" value="GATase_2_dom"/>
</dbReference>
<dbReference type="GO" id="GO:0004360">
    <property type="term" value="F:glutamine-fructose-6-phosphate transaminase (isomerizing) activity"/>
    <property type="evidence" value="ECO:0007669"/>
    <property type="project" value="UniProtKB-EC"/>
</dbReference>
<organism evidence="6">
    <name type="scientific">marine metagenome</name>
    <dbReference type="NCBI Taxonomy" id="408172"/>
    <lineage>
        <taxon>unclassified sequences</taxon>
        <taxon>metagenomes</taxon>
        <taxon>ecological metagenomes</taxon>
    </lineage>
</organism>
<comment type="catalytic activity">
    <reaction evidence="1">
        <text>D-fructose 6-phosphate + L-glutamine = D-glucosamine 6-phosphate + L-glutamate</text>
        <dbReference type="Rhea" id="RHEA:13237"/>
        <dbReference type="ChEBI" id="CHEBI:29985"/>
        <dbReference type="ChEBI" id="CHEBI:58359"/>
        <dbReference type="ChEBI" id="CHEBI:58725"/>
        <dbReference type="ChEBI" id="CHEBI:61527"/>
        <dbReference type="EC" id="2.6.1.16"/>
    </reaction>
</comment>
<protein>
    <recommendedName>
        <fullName evidence="2">glutamine--fructose-6-phosphate transaminase (isomerizing)</fullName>
        <ecNumber evidence="2">2.6.1.16</ecNumber>
    </recommendedName>
</protein>
<dbReference type="PANTHER" id="PTHR10937:SF4">
    <property type="entry name" value="GLUCOSAMINE-6-PHOSPHATE DEAMINASE"/>
    <property type="match status" value="1"/>
</dbReference>
<reference evidence="6" key="1">
    <citation type="submission" date="2018-05" db="EMBL/GenBank/DDBJ databases">
        <authorList>
            <person name="Lanie J.A."/>
            <person name="Ng W.-L."/>
            <person name="Kazmierczak K.M."/>
            <person name="Andrzejewski T.M."/>
            <person name="Davidsen T.M."/>
            <person name="Wayne K.J."/>
            <person name="Tettelin H."/>
            <person name="Glass J.I."/>
            <person name="Rusch D."/>
            <person name="Podicherti R."/>
            <person name="Tsui H.-C.T."/>
            <person name="Winkler M.E."/>
        </authorList>
    </citation>
    <scope>NUCLEOTIDE SEQUENCE</scope>
</reference>
<dbReference type="PANTHER" id="PTHR10937">
    <property type="entry name" value="GLUCOSAMINE--FRUCTOSE-6-PHOSPHATE AMINOTRANSFERASE, ISOMERIZING"/>
    <property type="match status" value="1"/>
</dbReference>
<dbReference type="Pfam" id="PF13522">
    <property type="entry name" value="GATase_6"/>
    <property type="match status" value="1"/>
</dbReference>
<evidence type="ECO:0000259" key="5">
    <source>
        <dbReference type="PROSITE" id="PS51278"/>
    </source>
</evidence>
<keyword evidence="4" id="KW-0315">Glutamine amidotransferase</keyword>
<evidence type="ECO:0000256" key="1">
    <source>
        <dbReference type="ARBA" id="ARBA00001031"/>
    </source>
</evidence>